<dbReference type="InterPro" id="IPR009057">
    <property type="entry name" value="Homeodomain-like_sf"/>
</dbReference>
<evidence type="ECO:0000313" key="7">
    <source>
        <dbReference type="Proteomes" id="UP000694863"/>
    </source>
</evidence>
<dbReference type="Pfam" id="PF03221">
    <property type="entry name" value="HTH_Tnp_Tc5"/>
    <property type="match status" value="1"/>
</dbReference>
<reference evidence="8" key="1">
    <citation type="submission" date="2025-08" db="UniProtKB">
        <authorList>
            <consortium name="RefSeq"/>
        </authorList>
    </citation>
    <scope>IDENTIFICATION</scope>
</reference>
<sequence>MASQAVAKRKRVVLTLKEKMDICARLEKGENRKALMQEYNVGMSTLYDIKAHKAQLLRFFAGSDSQQALERRRTLHTPKLGHLDRVLYEWFLVKRAEGVPVSGPMLIEKAKGFYEQMRLTEPCVFSGGWLWRFKARHGIKKLDAACEKQAVNRQAAEQFCGFFQGLVAEHGLSPEQLYDAEETGLLWHCLSHPAPEGHPAPGLQQGRDRLTVLLCANAAGSHKVKPLVVGKCRGPRALQGLQHLPVAYRAQGHHGWVDKEIFADWFHHVFVPSVHEHFRTVGLPSDGKAILLLDNSQAHPPEAALVSDNIFTIFLPAGVASLIQPMHQGVRRAFLRSFLSPPAPLQDFHPRYSIHDAVLTVACAWGAVPSVLLRRAWRKLWPAAVFADGCSEEDNDEVAGRPQSKALAHIPEAIPEPLKDSPAPVGGAGPKCEGGEWAGVAPQRALALRGGGHRAGLALGREAPGAWEKAAACFKGILDFAERHPCFSPRELGQLRLLHSAFLRHRLALGSVVKTEGPHECPGAGLAPVRPPLPCTSAAAHSDS</sequence>
<dbReference type="PROSITE" id="PS51253">
    <property type="entry name" value="HTH_CENPB"/>
    <property type="match status" value="1"/>
</dbReference>
<keyword evidence="3 4" id="KW-0539">Nucleus</keyword>
<dbReference type="Pfam" id="PF04218">
    <property type="entry name" value="CENP-B_N"/>
    <property type="match status" value="1"/>
</dbReference>
<evidence type="ECO:0000256" key="3">
    <source>
        <dbReference type="ARBA" id="ARBA00023242"/>
    </source>
</evidence>
<evidence type="ECO:0000259" key="6">
    <source>
        <dbReference type="PROSITE" id="PS51253"/>
    </source>
</evidence>
<evidence type="ECO:0000259" key="5">
    <source>
        <dbReference type="PROSITE" id="PS50960"/>
    </source>
</evidence>
<gene>
    <name evidence="8" type="primary">JRK</name>
</gene>
<feature type="DNA-binding region" description="H-T-H motif" evidence="4">
    <location>
        <begin position="32"/>
        <end position="52"/>
    </location>
</feature>
<comment type="subcellular location">
    <subcellularLocation>
        <location evidence="1 4">Nucleus</location>
    </subcellularLocation>
</comment>
<dbReference type="SMART" id="SM00674">
    <property type="entry name" value="CENPB"/>
    <property type="match status" value="1"/>
</dbReference>
<dbReference type="PANTHER" id="PTHR19303">
    <property type="entry name" value="TRANSPOSON"/>
    <property type="match status" value="1"/>
</dbReference>
<protein>
    <submittedName>
        <fullName evidence="8">Jerky protein homolog</fullName>
    </submittedName>
</protein>
<dbReference type="RefSeq" id="XP_004697687.1">
    <property type="nucleotide sequence ID" value="XM_004697630.2"/>
</dbReference>
<evidence type="ECO:0000256" key="1">
    <source>
        <dbReference type="ARBA" id="ARBA00004123"/>
    </source>
</evidence>
<feature type="domain" description="HTH CENPB-type" evidence="6">
    <location>
        <begin position="71"/>
        <end position="143"/>
    </location>
</feature>
<dbReference type="Gene3D" id="1.10.10.60">
    <property type="entry name" value="Homeodomain-like"/>
    <property type="match status" value="2"/>
</dbReference>
<dbReference type="PANTHER" id="PTHR19303:SF11">
    <property type="entry name" value="JERKY PROTEIN HOMOLOG"/>
    <property type="match status" value="1"/>
</dbReference>
<accession>A0ABM0IDP8</accession>
<keyword evidence="7" id="KW-1185">Reference proteome</keyword>
<evidence type="ECO:0000313" key="8">
    <source>
        <dbReference type="RefSeq" id="XP_004697687.1"/>
    </source>
</evidence>
<dbReference type="InterPro" id="IPR004875">
    <property type="entry name" value="DDE_SF_endonuclease_dom"/>
</dbReference>
<evidence type="ECO:0000256" key="4">
    <source>
        <dbReference type="PROSITE-ProRule" id="PRU00320"/>
    </source>
</evidence>
<dbReference type="GeneID" id="101639587"/>
<keyword evidence="2 4" id="KW-0238">DNA-binding</keyword>
<dbReference type="InterPro" id="IPR006600">
    <property type="entry name" value="HTH_CenpB_DNA-bd_dom"/>
</dbReference>
<dbReference type="SUPFAM" id="SSF46689">
    <property type="entry name" value="Homeodomain-like"/>
    <property type="match status" value="2"/>
</dbReference>
<dbReference type="PROSITE" id="PS50960">
    <property type="entry name" value="HTH_PSQ"/>
    <property type="match status" value="1"/>
</dbReference>
<feature type="domain" description="HTH psq-type" evidence="5">
    <location>
        <begin position="5"/>
        <end position="56"/>
    </location>
</feature>
<dbReference type="InterPro" id="IPR050863">
    <property type="entry name" value="CenT-Element_Derived"/>
</dbReference>
<proteinExistence type="predicted"/>
<dbReference type="Pfam" id="PF03184">
    <property type="entry name" value="DDE_1"/>
    <property type="match status" value="1"/>
</dbReference>
<organism evidence="7 8">
    <name type="scientific">Echinops telfairi</name>
    <name type="common">Lesser hedgehog tenrec</name>
    <dbReference type="NCBI Taxonomy" id="9371"/>
    <lineage>
        <taxon>Eukaryota</taxon>
        <taxon>Metazoa</taxon>
        <taxon>Chordata</taxon>
        <taxon>Craniata</taxon>
        <taxon>Vertebrata</taxon>
        <taxon>Euteleostomi</taxon>
        <taxon>Mammalia</taxon>
        <taxon>Eutheria</taxon>
        <taxon>Afrotheria</taxon>
        <taxon>Tenrecidae</taxon>
        <taxon>Tenrecinae</taxon>
        <taxon>Echinops</taxon>
    </lineage>
</organism>
<dbReference type="InterPro" id="IPR007889">
    <property type="entry name" value="HTH_Psq"/>
</dbReference>
<name>A0ABM0IDP8_ECHTE</name>
<evidence type="ECO:0000256" key="2">
    <source>
        <dbReference type="ARBA" id="ARBA00023125"/>
    </source>
</evidence>
<dbReference type="Proteomes" id="UP000694863">
    <property type="component" value="Unplaced"/>
</dbReference>